<dbReference type="EC" id="4.1.3.17" evidence="10"/>
<comment type="cofactor">
    <cofactor evidence="2 10">
        <name>a divalent metal cation</name>
        <dbReference type="ChEBI" id="CHEBI:60240"/>
    </cofactor>
</comment>
<proteinExistence type="inferred from homology"/>
<dbReference type="InterPro" id="IPR036704">
    <property type="entry name" value="RraA/RraA-like_sf"/>
</dbReference>
<dbReference type="PANTHER" id="PTHR33254">
    <property type="entry name" value="4-HYDROXY-4-METHYL-2-OXOGLUTARATE ALDOLASE 3-RELATED"/>
    <property type="match status" value="1"/>
</dbReference>
<evidence type="ECO:0000256" key="8">
    <source>
        <dbReference type="ARBA" id="ARBA00047973"/>
    </source>
</evidence>
<dbReference type="OrthoDB" id="9812532at2"/>
<dbReference type="SUPFAM" id="SSF89562">
    <property type="entry name" value="RraA-like"/>
    <property type="match status" value="1"/>
</dbReference>
<reference evidence="11 12" key="1">
    <citation type="submission" date="2016-10" db="EMBL/GenBank/DDBJ databases">
        <authorList>
            <person name="de Groot N.N."/>
        </authorList>
    </citation>
    <scope>NUCLEOTIDE SEQUENCE [LARGE SCALE GENOMIC DNA]</scope>
    <source>
        <strain evidence="11 12">CGMCC 1.9109</strain>
    </source>
</reference>
<dbReference type="NCBIfam" id="NF006875">
    <property type="entry name" value="PRK09372.1"/>
    <property type="match status" value="1"/>
</dbReference>
<evidence type="ECO:0000256" key="4">
    <source>
        <dbReference type="ARBA" id="ARBA00011233"/>
    </source>
</evidence>
<name>A0A1G6XS71_9PROT</name>
<evidence type="ECO:0000256" key="9">
    <source>
        <dbReference type="PIRSR" id="PIRSR605493-1"/>
    </source>
</evidence>
<evidence type="ECO:0000313" key="11">
    <source>
        <dbReference type="EMBL" id="SDD80237.1"/>
    </source>
</evidence>
<accession>A0A1G6XS71</accession>
<organism evidence="11 12">
    <name type="scientific">Kordiimonas lacus</name>
    <dbReference type="NCBI Taxonomy" id="637679"/>
    <lineage>
        <taxon>Bacteria</taxon>
        <taxon>Pseudomonadati</taxon>
        <taxon>Pseudomonadota</taxon>
        <taxon>Alphaproteobacteria</taxon>
        <taxon>Kordiimonadales</taxon>
        <taxon>Kordiimonadaceae</taxon>
        <taxon>Kordiimonas</taxon>
    </lineage>
</organism>
<evidence type="ECO:0000256" key="2">
    <source>
        <dbReference type="ARBA" id="ARBA00001968"/>
    </source>
</evidence>
<feature type="binding site" evidence="9">
    <location>
        <begin position="83"/>
        <end position="86"/>
    </location>
    <ligand>
        <name>substrate</name>
    </ligand>
</feature>
<evidence type="ECO:0000313" key="12">
    <source>
        <dbReference type="Proteomes" id="UP000183685"/>
    </source>
</evidence>
<comment type="catalytic activity">
    <reaction evidence="8 10">
        <text>oxaloacetate + H(+) = pyruvate + CO2</text>
        <dbReference type="Rhea" id="RHEA:15641"/>
        <dbReference type="ChEBI" id="CHEBI:15361"/>
        <dbReference type="ChEBI" id="CHEBI:15378"/>
        <dbReference type="ChEBI" id="CHEBI:16452"/>
        <dbReference type="ChEBI" id="CHEBI:16526"/>
        <dbReference type="EC" id="4.1.1.112"/>
    </reaction>
</comment>
<dbReference type="GO" id="GO:0046872">
    <property type="term" value="F:metal ion binding"/>
    <property type="evidence" value="ECO:0007669"/>
    <property type="project" value="UniProtKB-KW"/>
</dbReference>
<dbReference type="EMBL" id="FNAK01000003">
    <property type="protein sequence ID" value="SDD80237.1"/>
    <property type="molecule type" value="Genomic_DNA"/>
</dbReference>
<dbReference type="Pfam" id="PF03737">
    <property type="entry name" value="RraA-like"/>
    <property type="match status" value="1"/>
</dbReference>
<keyword evidence="6 10" id="KW-0456">Lyase</keyword>
<dbReference type="EC" id="4.1.1.112" evidence="10"/>
<dbReference type="GO" id="GO:0008948">
    <property type="term" value="F:oxaloacetate decarboxylase activity"/>
    <property type="evidence" value="ECO:0007669"/>
    <property type="project" value="UniProtKB-EC"/>
</dbReference>
<evidence type="ECO:0000256" key="3">
    <source>
        <dbReference type="ARBA" id="ARBA00008621"/>
    </source>
</evidence>
<dbReference type="RefSeq" id="WP_068301647.1">
    <property type="nucleotide sequence ID" value="NZ_DAIOMO010000002.1"/>
</dbReference>
<keyword evidence="9" id="KW-0460">Magnesium</keyword>
<dbReference type="NCBIfam" id="TIGR01935">
    <property type="entry name" value="NOT-MenG"/>
    <property type="match status" value="1"/>
</dbReference>
<dbReference type="CDD" id="cd16841">
    <property type="entry name" value="RraA_family"/>
    <property type="match status" value="1"/>
</dbReference>
<dbReference type="STRING" id="637679.GCA_001550055_00996"/>
<evidence type="ECO:0000256" key="10">
    <source>
        <dbReference type="RuleBase" id="RU004338"/>
    </source>
</evidence>
<evidence type="ECO:0000256" key="7">
    <source>
        <dbReference type="ARBA" id="ARBA00025046"/>
    </source>
</evidence>
<evidence type="ECO:0000256" key="6">
    <source>
        <dbReference type="ARBA" id="ARBA00023239"/>
    </source>
</evidence>
<dbReference type="GO" id="GO:0008428">
    <property type="term" value="F:ribonuclease inhibitor activity"/>
    <property type="evidence" value="ECO:0007669"/>
    <property type="project" value="InterPro"/>
</dbReference>
<dbReference type="InterPro" id="IPR010203">
    <property type="entry name" value="RraA"/>
</dbReference>
<dbReference type="Gene3D" id="3.50.30.40">
    <property type="entry name" value="Ribonuclease E inhibitor RraA/RraA-like"/>
    <property type="match status" value="1"/>
</dbReference>
<gene>
    <name evidence="11" type="ORF">SAMN04488071_1316</name>
</gene>
<dbReference type="Proteomes" id="UP000183685">
    <property type="component" value="Unassembled WGS sequence"/>
</dbReference>
<dbReference type="GO" id="GO:0047443">
    <property type="term" value="F:4-hydroxy-4-methyl-2-oxoglutarate aldolase activity"/>
    <property type="evidence" value="ECO:0007669"/>
    <property type="project" value="UniProtKB-EC"/>
</dbReference>
<dbReference type="GO" id="GO:0051252">
    <property type="term" value="P:regulation of RNA metabolic process"/>
    <property type="evidence" value="ECO:0007669"/>
    <property type="project" value="InterPro"/>
</dbReference>
<keyword evidence="5 9" id="KW-0479">Metal-binding</keyword>
<comment type="cofactor">
    <cofactor evidence="9">
        <name>Mg(2+)</name>
        <dbReference type="ChEBI" id="CHEBI:18420"/>
    </cofactor>
</comment>
<comment type="similarity">
    <text evidence="3 10">Belongs to the class II aldolase/RraA-like family.</text>
</comment>
<feature type="binding site" evidence="9">
    <location>
        <position position="105"/>
    </location>
    <ligand>
        <name>substrate</name>
    </ligand>
</feature>
<keyword evidence="12" id="KW-1185">Reference proteome</keyword>
<evidence type="ECO:0000256" key="1">
    <source>
        <dbReference type="ARBA" id="ARBA00001342"/>
    </source>
</evidence>
<dbReference type="PANTHER" id="PTHR33254:SF4">
    <property type="entry name" value="4-HYDROXY-4-METHYL-2-OXOGLUTARATE ALDOLASE 3-RELATED"/>
    <property type="match status" value="1"/>
</dbReference>
<dbReference type="InterPro" id="IPR005493">
    <property type="entry name" value="RraA/RraA-like"/>
</dbReference>
<comment type="function">
    <text evidence="7 10">Catalyzes the aldol cleavage of 4-hydroxy-4-methyl-2-oxoglutarate (HMG) into 2 molecules of pyruvate. Also contains a secondary oxaloacetate (OAA) decarboxylase activity due to the common pyruvate enolate transition state formed following C-C bond cleavage in the retro-aldol and decarboxylation reactions.</text>
</comment>
<comment type="subunit">
    <text evidence="4 10">Homotrimer.</text>
</comment>
<evidence type="ECO:0000256" key="5">
    <source>
        <dbReference type="ARBA" id="ARBA00022723"/>
    </source>
</evidence>
<protein>
    <recommendedName>
        <fullName evidence="10">4-hydroxy-4-methyl-2-oxoglutarate aldolase</fullName>
        <shortName evidence="10">HMG aldolase</shortName>
        <ecNumber evidence="10">4.1.1.112</ecNumber>
        <ecNumber evidence="10">4.1.3.17</ecNumber>
    </recommendedName>
    <alternativeName>
        <fullName evidence="10">Oxaloacetate decarboxylase</fullName>
    </alternativeName>
</protein>
<sequence>MPNGEIVTPKLATADVCDAMGRAVSILPVDFKDFGGSVDFAGPAVTLRTLDDNTKVRMLLEGKGEGRVLVVDGDASTRVALLGGNLAALAAKNGWAGVVIYGCVRDRHELLAEDVGIKALRSCPKKSEKLDRGDVNVEIAIAGVPIHPGDWVIADADGVVIAKELPSL</sequence>
<feature type="binding site" evidence="9">
    <location>
        <position position="106"/>
    </location>
    <ligand>
        <name>Mg(2+)</name>
        <dbReference type="ChEBI" id="CHEBI:18420"/>
    </ligand>
</feature>
<comment type="catalytic activity">
    <reaction evidence="1 10">
        <text>4-hydroxy-4-methyl-2-oxoglutarate = 2 pyruvate</text>
        <dbReference type="Rhea" id="RHEA:22748"/>
        <dbReference type="ChEBI" id="CHEBI:15361"/>
        <dbReference type="ChEBI" id="CHEBI:58276"/>
        <dbReference type="EC" id="4.1.3.17"/>
    </reaction>
</comment>
<dbReference type="AlphaFoldDB" id="A0A1G6XS71"/>